<sequence>MARMGVQYEDVVEAALQLQKQGDNPTIQRIRDWLGTGSFTTISEHLKQWRENQRNATPLEQDSQGLPASLVKIAQELWQQACLEADEKLQSYQQQADAEIRQALTDKQQALEDAQRMEEKNLLLDNKNNALLADIKQQAALLSRLETQLETSQQQLVSLTTASQEKESQAKQTIAALKAELLEQQALSQQALDKQKEEQITALAHEQQRNEENQLRWMQEVDLARQQTASLKEAAQQEAQQTKQHLAQLEKQLSASQELTQQQTLDLQGKQIREENLIKQQQQLEARSERLELQLEEKQAAWLLKLEEFNAQLTNKNQQIKELEAALASSSRPAPLIMI</sequence>
<keyword evidence="1" id="KW-0175">Coiled coil</keyword>
<name>A0ABQ5ZUF0_9GAMM</name>
<proteinExistence type="predicted"/>
<protein>
    <recommendedName>
        <fullName evidence="2">KfrA N-terminal DNA-binding domain-containing protein</fullName>
    </recommendedName>
</protein>
<feature type="coiled-coil region" evidence="1">
    <location>
        <begin position="82"/>
        <end position="198"/>
    </location>
</feature>
<gene>
    <name evidence="3" type="ORF">GCM10007878_12400</name>
</gene>
<feature type="coiled-coil region" evidence="1">
    <location>
        <begin position="232"/>
        <end position="326"/>
    </location>
</feature>
<accession>A0ABQ5ZUF0</accession>
<keyword evidence="4" id="KW-1185">Reference proteome</keyword>
<evidence type="ECO:0000313" key="3">
    <source>
        <dbReference type="EMBL" id="GLR63805.1"/>
    </source>
</evidence>
<reference evidence="4" key="1">
    <citation type="journal article" date="2019" name="Int. J. Syst. Evol. Microbiol.">
        <title>The Global Catalogue of Microorganisms (GCM) 10K type strain sequencing project: providing services to taxonomists for standard genome sequencing and annotation.</title>
        <authorList>
            <consortium name="The Broad Institute Genomics Platform"/>
            <consortium name="The Broad Institute Genome Sequencing Center for Infectious Disease"/>
            <person name="Wu L."/>
            <person name="Ma J."/>
        </authorList>
    </citation>
    <scope>NUCLEOTIDE SEQUENCE [LARGE SCALE GENOMIC DNA]</scope>
    <source>
        <strain evidence="4">NBRC 100033</strain>
    </source>
</reference>
<feature type="domain" description="KfrA N-terminal DNA-binding" evidence="2">
    <location>
        <begin position="7"/>
        <end position="119"/>
    </location>
</feature>
<evidence type="ECO:0000256" key="1">
    <source>
        <dbReference type="SAM" id="Coils"/>
    </source>
</evidence>
<comment type="caution">
    <text evidence="3">The sequence shown here is derived from an EMBL/GenBank/DDBJ whole genome shotgun (WGS) entry which is preliminary data.</text>
</comment>
<evidence type="ECO:0000259" key="2">
    <source>
        <dbReference type="Pfam" id="PF11740"/>
    </source>
</evidence>
<dbReference type="InterPro" id="IPR021104">
    <property type="entry name" value="KfrA_DNA-bd_N"/>
</dbReference>
<dbReference type="RefSeq" id="WP_027850816.1">
    <property type="nucleotide sequence ID" value="NZ_BSOR01000017.1"/>
</dbReference>
<evidence type="ECO:0000313" key="4">
    <source>
        <dbReference type="Proteomes" id="UP001156682"/>
    </source>
</evidence>
<dbReference type="Proteomes" id="UP001156682">
    <property type="component" value="Unassembled WGS sequence"/>
</dbReference>
<dbReference type="Pfam" id="PF11740">
    <property type="entry name" value="KfrA_N"/>
    <property type="match status" value="1"/>
</dbReference>
<dbReference type="EMBL" id="BSOR01000017">
    <property type="protein sequence ID" value="GLR63805.1"/>
    <property type="molecule type" value="Genomic_DNA"/>
</dbReference>
<organism evidence="3 4">
    <name type="scientific">Marinospirillum insulare</name>
    <dbReference type="NCBI Taxonomy" id="217169"/>
    <lineage>
        <taxon>Bacteria</taxon>
        <taxon>Pseudomonadati</taxon>
        <taxon>Pseudomonadota</taxon>
        <taxon>Gammaproteobacteria</taxon>
        <taxon>Oceanospirillales</taxon>
        <taxon>Oceanospirillaceae</taxon>
        <taxon>Marinospirillum</taxon>
    </lineage>
</organism>